<dbReference type="HOGENOM" id="CLU_1961202_0_0_1"/>
<gene>
    <name evidence="1" type="ORF">M407DRAFT_19636</name>
</gene>
<dbReference type="AlphaFoldDB" id="A0A0C3QHE8"/>
<evidence type="ECO:0000313" key="1">
    <source>
        <dbReference type="EMBL" id="KIO31255.1"/>
    </source>
</evidence>
<protein>
    <submittedName>
        <fullName evidence="1">Uncharacterized protein</fullName>
    </submittedName>
</protein>
<dbReference type="OrthoDB" id="3324679at2759"/>
<proteinExistence type="predicted"/>
<evidence type="ECO:0000313" key="2">
    <source>
        <dbReference type="Proteomes" id="UP000054248"/>
    </source>
</evidence>
<keyword evidence="2" id="KW-1185">Reference proteome</keyword>
<accession>A0A0C3QHE8</accession>
<reference evidence="2" key="2">
    <citation type="submission" date="2015-01" db="EMBL/GenBank/DDBJ databases">
        <title>Evolutionary Origins and Diversification of the Mycorrhizal Mutualists.</title>
        <authorList>
            <consortium name="DOE Joint Genome Institute"/>
            <consortium name="Mycorrhizal Genomics Consortium"/>
            <person name="Kohler A."/>
            <person name="Kuo A."/>
            <person name="Nagy L.G."/>
            <person name="Floudas D."/>
            <person name="Copeland A."/>
            <person name="Barry K.W."/>
            <person name="Cichocki N."/>
            <person name="Veneault-Fourrey C."/>
            <person name="LaButti K."/>
            <person name="Lindquist E.A."/>
            <person name="Lipzen A."/>
            <person name="Lundell T."/>
            <person name="Morin E."/>
            <person name="Murat C."/>
            <person name="Riley R."/>
            <person name="Ohm R."/>
            <person name="Sun H."/>
            <person name="Tunlid A."/>
            <person name="Henrissat B."/>
            <person name="Grigoriev I.V."/>
            <person name="Hibbett D.S."/>
            <person name="Martin F."/>
        </authorList>
    </citation>
    <scope>NUCLEOTIDE SEQUENCE [LARGE SCALE GENOMIC DNA]</scope>
    <source>
        <strain evidence="2">MUT 4182</strain>
    </source>
</reference>
<dbReference type="EMBL" id="KN822964">
    <property type="protein sequence ID" value="KIO31255.1"/>
    <property type="molecule type" value="Genomic_DNA"/>
</dbReference>
<sequence length="112" mass="12674">MARDFTTLTSSKMYPLFVQETKAALLAARVWKHTNAKVTAPVQLSLSTDVSQREARVYNKNQEQALDGKGAHDAWELLGTTHVTKMANHQYQLYQELANTRQQPKEALPAYL</sequence>
<reference evidence="1 2" key="1">
    <citation type="submission" date="2014-04" db="EMBL/GenBank/DDBJ databases">
        <authorList>
            <consortium name="DOE Joint Genome Institute"/>
            <person name="Kuo A."/>
            <person name="Girlanda M."/>
            <person name="Perotto S."/>
            <person name="Kohler A."/>
            <person name="Nagy L.G."/>
            <person name="Floudas D."/>
            <person name="Copeland A."/>
            <person name="Barry K.W."/>
            <person name="Cichocki N."/>
            <person name="Veneault-Fourrey C."/>
            <person name="LaButti K."/>
            <person name="Lindquist E.A."/>
            <person name="Lipzen A."/>
            <person name="Lundell T."/>
            <person name="Morin E."/>
            <person name="Murat C."/>
            <person name="Sun H."/>
            <person name="Tunlid A."/>
            <person name="Henrissat B."/>
            <person name="Grigoriev I.V."/>
            <person name="Hibbett D.S."/>
            <person name="Martin F."/>
            <person name="Nordberg H.P."/>
            <person name="Cantor M.N."/>
            <person name="Hua S.X."/>
        </authorList>
    </citation>
    <scope>NUCLEOTIDE SEQUENCE [LARGE SCALE GENOMIC DNA]</scope>
    <source>
        <strain evidence="1 2">MUT 4182</strain>
    </source>
</reference>
<name>A0A0C3QHE8_9AGAM</name>
<organism evidence="1 2">
    <name type="scientific">Tulasnella calospora MUT 4182</name>
    <dbReference type="NCBI Taxonomy" id="1051891"/>
    <lineage>
        <taxon>Eukaryota</taxon>
        <taxon>Fungi</taxon>
        <taxon>Dikarya</taxon>
        <taxon>Basidiomycota</taxon>
        <taxon>Agaricomycotina</taxon>
        <taxon>Agaricomycetes</taxon>
        <taxon>Cantharellales</taxon>
        <taxon>Tulasnellaceae</taxon>
        <taxon>Tulasnella</taxon>
    </lineage>
</organism>
<dbReference type="Proteomes" id="UP000054248">
    <property type="component" value="Unassembled WGS sequence"/>
</dbReference>